<comment type="caution">
    <text evidence="1">The sequence shown here is derived from an EMBL/GenBank/DDBJ whole genome shotgun (WGS) entry which is preliminary data.</text>
</comment>
<organism evidence="1 2">
    <name type="scientific">Sphaerisporangium dianthi</name>
    <dbReference type="NCBI Taxonomy" id="1436120"/>
    <lineage>
        <taxon>Bacteria</taxon>
        <taxon>Bacillati</taxon>
        <taxon>Actinomycetota</taxon>
        <taxon>Actinomycetes</taxon>
        <taxon>Streptosporangiales</taxon>
        <taxon>Streptosporangiaceae</taxon>
        <taxon>Sphaerisporangium</taxon>
    </lineage>
</organism>
<dbReference type="EMBL" id="JBHSFP010000011">
    <property type="protein sequence ID" value="MFC4532642.1"/>
    <property type="molecule type" value="Genomic_DNA"/>
</dbReference>
<dbReference type="Pfam" id="PF05742">
    <property type="entry name" value="TANGO2"/>
    <property type="match status" value="1"/>
</dbReference>
<protein>
    <submittedName>
        <fullName evidence="1">NRDE family protein</fullName>
    </submittedName>
</protein>
<evidence type="ECO:0000313" key="1">
    <source>
        <dbReference type="EMBL" id="MFC4532642.1"/>
    </source>
</evidence>
<dbReference type="Proteomes" id="UP001596004">
    <property type="component" value="Unassembled WGS sequence"/>
</dbReference>
<dbReference type="RefSeq" id="WP_380841499.1">
    <property type="nucleotide sequence ID" value="NZ_JBHSFP010000011.1"/>
</dbReference>
<name>A0ABV9CIK0_9ACTN</name>
<dbReference type="InterPro" id="IPR008551">
    <property type="entry name" value="TANGO2"/>
</dbReference>
<keyword evidence="2" id="KW-1185">Reference proteome</keyword>
<accession>A0ABV9CIK0</accession>
<sequence length="250" mass="26530">MCTVIVSVEPGAETPVVLAGVRDEILSRPWEPPAAHWPRHPAVVGGRDLSAGGTWLAVDPGGPRVAALLNGCGAAAPERVRRTRGDLPLEAAVLGEPPDVDLSCYDPFHLLVADPGGARLWSWDGHGVTEAKLPAGAHIVVNSGWETGEADPRVAFFRPRFASAVRPSARDAGEATWRQWRRLASGAGLDVSDPRALVVRRELPDGRLWGTSSITLVALGGEAPRYDFCPDPADPSSWYQVTALPPAPSP</sequence>
<dbReference type="PANTHER" id="PTHR17985:SF8">
    <property type="entry name" value="TRANSPORT AND GOLGI ORGANIZATION PROTEIN 2 HOMOLOG"/>
    <property type="match status" value="1"/>
</dbReference>
<reference evidence="2" key="1">
    <citation type="journal article" date="2019" name="Int. J. Syst. Evol. Microbiol.">
        <title>The Global Catalogue of Microorganisms (GCM) 10K type strain sequencing project: providing services to taxonomists for standard genome sequencing and annotation.</title>
        <authorList>
            <consortium name="The Broad Institute Genomics Platform"/>
            <consortium name="The Broad Institute Genome Sequencing Center for Infectious Disease"/>
            <person name="Wu L."/>
            <person name="Ma J."/>
        </authorList>
    </citation>
    <scope>NUCLEOTIDE SEQUENCE [LARGE SCALE GENOMIC DNA]</scope>
    <source>
        <strain evidence="2">CGMCC 4.7132</strain>
    </source>
</reference>
<dbReference type="PANTHER" id="PTHR17985">
    <property type="entry name" value="SER/THR-RICH PROTEIN T10 IN DGCR REGION"/>
    <property type="match status" value="1"/>
</dbReference>
<gene>
    <name evidence="1" type="ORF">ACFO60_17845</name>
</gene>
<proteinExistence type="predicted"/>
<evidence type="ECO:0000313" key="2">
    <source>
        <dbReference type="Proteomes" id="UP001596004"/>
    </source>
</evidence>